<evidence type="ECO:0000256" key="1">
    <source>
        <dbReference type="ARBA" id="ARBA00006333"/>
    </source>
</evidence>
<dbReference type="InterPro" id="IPR050148">
    <property type="entry name" value="Terpene_synthase-like"/>
</dbReference>
<dbReference type="GO" id="GO:0010333">
    <property type="term" value="F:terpene synthase activity"/>
    <property type="evidence" value="ECO:0007669"/>
    <property type="project" value="InterPro"/>
</dbReference>
<organism evidence="3 4">
    <name type="scientific">Ramalina farinacea</name>
    <dbReference type="NCBI Taxonomy" id="258253"/>
    <lineage>
        <taxon>Eukaryota</taxon>
        <taxon>Fungi</taxon>
        <taxon>Dikarya</taxon>
        <taxon>Ascomycota</taxon>
        <taxon>Pezizomycotina</taxon>
        <taxon>Lecanoromycetes</taxon>
        <taxon>OSLEUM clade</taxon>
        <taxon>Lecanoromycetidae</taxon>
        <taxon>Lecanorales</taxon>
        <taxon>Lecanorineae</taxon>
        <taxon>Ramalinaceae</taxon>
        <taxon>Ramalina</taxon>
    </lineage>
</organism>
<feature type="compositionally biased region" description="Acidic residues" evidence="2">
    <location>
        <begin position="1550"/>
        <end position="1562"/>
    </location>
</feature>
<sequence length="2400" mass="264657">MLVRQLVDEHDPQYGVGSMTCSVYDTAWVSMISKSLDGSTKWLFPSAFEYLLKTQHHDGGWHSSSSDIDGILNTLAALLALCKHSAAPLQIQSPAQDDLKHRQDRAAYYLEAKLSHWDISATFSDGFEILVPKLLDLLSAEGCEFHFPGLNLLLDLGDTASQRVNPALLYATTRSSTAKLIEGLIGELDFDRVSHHKISGSIMASPASTAAYLIYSSTWDNEAEAYLDHILSAGDERSIGAVPAQYPTTVFEVTQALSILLASGFSQEELGPSHLENAAAFLEACLSTDAGVTGSAPYIESDADSTARAITALCKLGRTPSAQGLVVRFEARDFFKTSTQDRNPTFRTNCLVLKAMLDLLPGNNEQVAQINKTVRFIANYWWTTNGQIADQTNTATTYSKMLMVDAFARLIGLWERGFAPVLDDLTLRNKVFICLYQALTRTLQDQSANGSWGRSQRCETTAYGVLTLISLAPLTSAPRVKAHLTQSIEKARKYLADNFKPLADPDHVWQGKTTAGSSILFQSYILAALQTTVFYTGTTTSIENHFQISLARIAIQTKYHARQSHFRKTPEWQIQACLVESQLFLPQLNEVKYAVFPQSHLQDDQHFDIIPFTWLAASNIERRYVGPEFLYQMMIVSFLLTQLDDYLTHYIAEAFAGCLFEVEDIVQEVFDDLEQRAAKDQCYCDDHENSAQRSSTATSGTASLTQARSVLYRLVNHILNHPYILMASYHDQSHLRDELLAFIIAQIGRLADASDEASREGNGGESPHASDQTYHAFSLSFLACLVGNQSTLSGVALRRDFLETPEQQYLAAAMCRHLSIVSFMSSTRPDSLGRERSYAKTINARNSSFGTYRSYSRSISSASSCSSNYSDGEISPVSSISSTSSAPSTSPISLESPGSVKASHASVTSEPEQLTRLLSHERLCLNVCLQGLDSAGISQCTADILGLFVDQSKLADQILRDENIGSCYQPTTAIEVIEQACILQPAPLPPSKAPGRGSVAQARAALVIEPLNPQRDPSASSSSSCKRDPPVRSQSPDSIKLTGASDVQRGFNLQRSAAASLSPRRTSRTCTEMSRIERIMSDMGDSNLPPRSHRSGHSMPKPKVNPMLRDYRHHRPRAATTSPEIGGQSLYAVPVTDAQKKAKSATLQKRMTSPTPVDAETIKLAKARMQMQRKASSDASAEKTKERKAREKAEYEAARERANCLQTKAMEQASRAPSLTIKDEVPLVRTQKSQRHLKKKGSNDIESDLKADALDEKGWVKAPPAVPVSKTAGAGQLASNEEGELVQGKKLRASRLVLRHVLLLIPTQSSKTIKKAYQCREGGPSSAQEKHAREEIHANTARLPTTNTSQCVHKSASIPSATTTTMTSASPDPACKIAETDNLVTHDIPIVHLPQKDTRQQFKPPVEESAHHHLRTAGALLTDDPTLPTTLVHLHRAIALAAHDHNIPPALASAATEAGNRVCAAGRAEQLMDIAERVDLVGLCRLPFLMGVVARFWEEVCGIVLAGEGEGGVNGRGEVEGAVVGELVWRFKREVEDQIEENVGTRAFEGDDEESDADDGEDGSGAHPEDHTGDDEGDDDGSDFCSNPFAEEGDQDTARPTWFWTTIAAPGEDHHALFDRAMEEVNERITIIEHVIGRAIRSVATKCDGSPATHFYTFYIPATRSILTDLAEEVTREIIKARKKSAQREATVPDPTSLDPLRFYFLRRIFLGDHPELASAMEDSMLDKEHRRDTMHVFWQNAVIDQTLSEEELEELCERLCEKETFDEMSEYIPTLQLDQSHTEFLNPTINRIMIATQDLRPPAPLIPGQSFLEDHGFQVKKVSKTPGQSRMAAKASARDIVADEILNLCDKAGLNDRTPSQQATKDLLGKMSAQTFATIMDEAVKPISGQAMTQSEVFIDGIFYAWTKGLISLRALHSLKGEGGLRDFLIDCAEQMSRQVLDLGDAPISMHEYFEMRNRGAPGKFPGDKTGKKSKKQERLTKVEGLTEILVEKPVGVSEKPESGSALPSTARLKDWKSSTVMELDLLDLLIGLILRALGSNIQEILKTHDEAMKRKGGTGEGTTVTADKDEGYSNEEVARISNLMDTLTGYVRQYTVGQVNEGAMMATHAEMRAILEKMLAGPNKAGVVRALARSDLLRFSKVKTAEEIVAYFVSPDPQSNRAGVKAVSNPLNKVAIPKTPIVKLPMAPEKRVQDATNEQDGLLLEIRDLFREYHAAGLGFEQDSTMGLATERPLSFLEDFRKARSKHFAQKLADGRVRKKQQKNENLAKKIKDVTKEEVAAHNHNKSELTRRMLKITQNMLPYFSTKQFNTQDLSKHLMDSIETLPCDDMQTVCTIIDQHMPKALKDGGKPTLASIRACADEFDAMMEKVCSVVMPCKCKCKHDHGQFKGKHWKNSRR</sequence>
<dbReference type="PANTHER" id="PTHR31739:SF25">
    <property type="entry name" value="(E,E)-GERANYLLINALOOL SYNTHASE"/>
    <property type="match status" value="1"/>
</dbReference>
<reference evidence="3" key="1">
    <citation type="journal article" date="2023" name="Genome Biol. Evol.">
        <title>First Whole Genome Sequence and Flow Cytometry Genome Size Data for the Lichen-Forming Fungus Ramalina farinacea (Ascomycota).</title>
        <authorList>
            <person name="Llewellyn T."/>
            <person name="Mian S."/>
            <person name="Hill R."/>
            <person name="Leitch I.J."/>
            <person name="Gaya E."/>
        </authorList>
    </citation>
    <scope>NUCLEOTIDE SEQUENCE</scope>
    <source>
        <strain evidence="3">LIQ254RAFAR</strain>
    </source>
</reference>
<feature type="compositionally biased region" description="Acidic residues" evidence="2">
    <location>
        <begin position="1572"/>
        <end position="1582"/>
    </location>
</feature>
<gene>
    <name evidence="3" type="ORF">OHK93_003883</name>
</gene>
<evidence type="ECO:0000313" key="3">
    <source>
        <dbReference type="EMBL" id="MDI1485694.1"/>
    </source>
</evidence>
<dbReference type="SUPFAM" id="SSF48239">
    <property type="entry name" value="Terpenoid cyclases/Protein prenyltransferases"/>
    <property type="match status" value="1"/>
</dbReference>
<keyword evidence="4" id="KW-1185">Reference proteome</keyword>
<evidence type="ECO:0000256" key="2">
    <source>
        <dbReference type="SAM" id="MobiDB-lite"/>
    </source>
</evidence>
<proteinExistence type="inferred from homology"/>
<feature type="region of interest" description="Disordered" evidence="2">
    <location>
        <begin position="1172"/>
        <end position="1195"/>
    </location>
</feature>
<dbReference type="Gene3D" id="1.50.10.160">
    <property type="match status" value="1"/>
</dbReference>
<dbReference type="PANTHER" id="PTHR31739">
    <property type="entry name" value="ENT-COPALYL DIPHOSPHATE SYNTHASE, CHLOROPLASTIC"/>
    <property type="match status" value="1"/>
</dbReference>
<feature type="compositionally biased region" description="Basic and acidic residues" evidence="2">
    <location>
        <begin position="1180"/>
        <end position="1195"/>
    </location>
</feature>
<feature type="region of interest" description="Disordered" evidence="2">
    <location>
        <begin position="1010"/>
        <end position="1047"/>
    </location>
</feature>
<name>A0AA43QHD6_9LECA</name>
<dbReference type="GO" id="GO:0000287">
    <property type="term" value="F:magnesium ion binding"/>
    <property type="evidence" value="ECO:0007669"/>
    <property type="project" value="TreeGrafter"/>
</dbReference>
<comment type="caution">
    <text evidence="3">The sequence shown here is derived from an EMBL/GenBank/DDBJ whole genome shotgun (WGS) entry which is preliminary data.</text>
</comment>
<dbReference type="InterPro" id="IPR008930">
    <property type="entry name" value="Terpenoid_cyclase/PrenylTrfase"/>
</dbReference>
<feature type="region of interest" description="Disordered" evidence="2">
    <location>
        <begin position="1541"/>
        <end position="1600"/>
    </location>
</feature>
<feature type="region of interest" description="Disordered" evidence="2">
    <location>
        <begin position="1960"/>
        <end position="1979"/>
    </location>
</feature>
<protein>
    <submittedName>
        <fullName evidence="3">Uncharacterized protein</fullName>
    </submittedName>
</protein>
<dbReference type="Proteomes" id="UP001161017">
    <property type="component" value="Unassembled WGS sequence"/>
</dbReference>
<dbReference type="GO" id="GO:0016102">
    <property type="term" value="P:diterpenoid biosynthetic process"/>
    <property type="evidence" value="ECO:0007669"/>
    <property type="project" value="TreeGrafter"/>
</dbReference>
<feature type="region of interest" description="Disordered" evidence="2">
    <location>
        <begin position="878"/>
        <end position="907"/>
    </location>
</feature>
<comment type="similarity">
    <text evidence="1">Belongs to the terpene synthase family.</text>
</comment>
<dbReference type="EMBL" id="JAPUFD010000002">
    <property type="protein sequence ID" value="MDI1485694.1"/>
    <property type="molecule type" value="Genomic_DNA"/>
</dbReference>
<dbReference type="Gene3D" id="1.50.10.20">
    <property type="match status" value="1"/>
</dbReference>
<feature type="compositionally biased region" description="Basic and acidic residues" evidence="2">
    <location>
        <begin position="1967"/>
        <end position="1979"/>
    </location>
</feature>
<feature type="region of interest" description="Disordered" evidence="2">
    <location>
        <begin position="1078"/>
        <end position="1103"/>
    </location>
</feature>
<feature type="compositionally biased region" description="Low complexity" evidence="2">
    <location>
        <begin position="878"/>
        <end position="893"/>
    </location>
</feature>
<evidence type="ECO:0000313" key="4">
    <source>
        <dbReference type="Proteomes" id="UP001161017"/>
    </source>
</evidence>
<accession>A0AA43QHD6</accession>